<keyword evidence="3" id="KW-1185">Reference proteome</keyword>
<sequence>MEYGDDIFDISGLHLSGNFDSQVQQLLEYIRLTRAEVEHLQLLFDDLQSTLQTVWPGCQVHAFGSVVTGLGIKSSDVDCYISLPPWLQNPGDTYVTKAKATLRRRPDIFTELFAITGAKQKAILPPIYHLQRNVEYFVDNWNLAFQDIMHDGQLRGSYFKD</sequence>
<dbReference type="Proteomes" id="UP000837857">
    <property type="component" value="Unassembled WGS sequence"/>
</dbReference>
<evidence type="ECO:0000259" key="1">
    <source>
        <dbReference type="Pfam" id="PF22600"/>
    </source>
</evidence>
<reference evidence="2" key="1">
    <citation type="submission" date="2022-03" db="EMBL/GenBank/DDBJ databases">
        <authorList>
            <person name="Martin H S."/>
        </authorList>
    </citation>
    <scope>NUCLEOTIDE SEQUENCE [LARGE SCALE GENOMIC DNA]</scope>
</reference>
<accession>A0ABN8J733</accession>
<dbReference type="SUPFAM" id="SSF81301">
    <property type="entry name" value="Nucleotidyltransferase"/>
    <property type="match status" value="1"/>
</dbReference>
<dbReference type="PANTHER" id="PTHR12271">
    <property type="entry name" value="POLY A POLYMERASE CID PAP -RELATED"/>
    <property type="match status" value="1"/>
</dbReference>
<evidence type="ECO:0000313" key="3">
    <source>
        <dbReference type="Proteomes" id="UP000837857"/>
    </source>
</evidence>
<dbReference type="InterPro" id="IPR054708">
    <property type="entry name" value="MTPAP-like_central"/>
</dbReference>
<gene>
    <name evidence="2" type="ORF">IPOD504_LOCUS17760</name>
</gene>
<dbReference type="EMBL" id="CAKOGK010000159">
    <property type="protein sequence ID" value="CAH2080289.1"/>
    <property type="molecule type" value="Genomic_DNA"/>
</dbReference>
<comment type="caution">
    <text evidence="2">The sequence shown here is derived from an EMBL/GenBank/DDBJ whole genome shotgun (WGS) entry which is preliminary data.</text>
</comment>
<dbReference type="Gene3D" id="3.30.460.10">
    <property type="entry name" value="Beta Polymerase, domain 2"/>
    <property type="match status" value="1"/>
</dbReference>
<dbReference type="CDD" id="cd05402">
    <property type="entry name" value="NT_PAP_TUTase"/>
    <property type="match status" value="1"/>
</dbReference>
<organism evidence="2 3">
    <name type="scientific">Iphiclides podalirius</name>
    <name type="common">scarce swallowtail</name>
    <dbReference type="NCBI Taxonomy" id="110791"/>
    <lineage>
        <taxon>Eukaryota</taxon>
        <taxon>Metazoa</taxon>
        <taxon>Ecdysozoa</taxon>
        <taxon>Arthropoda</taxon>
        <taxon>Hexapoda</taxon>
        <taxon>Insecta</taxon>
        <taxon>Pterygota</taxon>
        <taxon>Neoptera</taxon>
        <taxon>Endopterygota</taxon>
        <taxon>Lepidoptera</taxon>
        <taxon>Glossata</taxon>
        <taxon>Ditrysia</taxon>
        <taxon>Papilionoidea</taxon>
        <taxon>Papilionidae</taxon>
        <taxon>Papilioninae</taxon>
        <taxon>Iphiclides</taxon>
    </lineage>
</organism>
<dbReference type="PANTHER" id="PTHR12271:SF40">
    <property type="entry name" value="POLY(A) RNA POLYMERASE GLD2"/>
    <property type="match status" value="1"/>
</dbReference>
<feature type="domain" description="Poly(A) RNA polymerase mitochondrial-like central palm" evidence="1">
    <location>
        <begin position="20"/>
        <end position="104"/>
    </location>
</feature>
<dbReference type="Pfam" id="PF22600">
    <property type="entry name" value="MTPAP-like_central"/>
    <property type="match status" value="1"/>
</dbReference>
<evidence type="ECO:0000313" key="2">
    <source>
        <dbReference type="EMBL" id="CAH2080289.1"/>
    </source>
</evidence>
<name>A0ABN8J733_9NEOP</name>
<proteinExistence type="predicted"/>
<dbReference type="InterPro" id="IPR043519">
    <property type="entry name" value="NT_sf"/>
</dbReference>
<feature type="non-terminal residue" evidence="2">
    <location>
        <position position="161"/>
    </location>
</feature>
<protein>
    <recommendedName>
        <fullName evidence="1">Poly(A) RNA polymerase mitochondrial-like central palm domain-containing protein</fullName>
    </recommendedName>
</protein>